<feature type="domain" description="GST N-terminal" evidence="2">
    <location>
        <begin position="129"/>
        <end position="210"/>
    </location>
</feature>
<evidence type="ECO:0000313" key="4">
    <source>
        <dbReference type="EMBL" id="EJK75913.1"/>
    </source>
</evidence>
<keyword evidence="5" id="KW-1185">Reference proteome</keyword>
<dbReference type="Gene3D" id="1.20.1050.10">
    <property type="match status" value="1"/>
</dbReference>
<evidence type="ECO:0000313" key="5">
    <source>
        <dbReference type="Proteomes" id="UP000266841"/>
    </source>
</evidence>
<dbReference type="PROSITE" id="PS51354">
    <property type="entry name" value="GLUTAREDOXIN_2"/>
    <property type="match status" value="1"/>
</dbReference>
<evidence type="ECO:0000256" key="1">
    <source>
        <dbReference type="SAM" id="SignalP"/>
    </source>
</evidence>
<dbReference type="EMBL" id="AGNL01002654">
    <property type="protein sequence ID" value="EJK75913.1"/>
    <property type="molecule type" value="Genomic_DNA"/>
</dbReference>
<dbReference type="SFLD" id="SFLDS00019">
    <property type="entry name" value="Glutathione_Transferase_(cytos"/>
    <property type="match status" value="1"/>
</dbReference>
<dbReference type="InterPro" id="IPR036249">
    <property type="entry name" value="Thioredoxin-like_sf"/>
</dbReference>
<dbReference type="InterPro" id="IPR010987">
    <property type="entry name" value="Glutathione-S-Trfase_C-like"/>
</dbReference>
<feature type="domain" description="GST C-terminal" evidence="3">
    <location>
        <begin position="237"/>
        <end position="369"/>
    </location>
</feature>
<dbReference type="Proteomes" id="UP000266841">
    <property type="component" value="Unassembled WGS sequence"/>
</dbReference>
<dbReference type="SUPFAM" id="SSF47616">
    <property type="entry name" value="GST C-terminal domain-like"/>
    <property type="match status" value="1"/>
</dbReference>
<evidence type="ECO:0000259" key="3">
    <source>
        <dbReference type="PROSITE" id="PS50405"/>
    </source>
</evidence>
<proteinExistence type="predicted"/>
<keyword evidence="1" id="KW-0732">Signal</keyword>
<dbReference type="eggNOG" id="KOG1422">
    <property type="taxonomic scope" value="Eukaryota"/>
</dbReference>
<feature type="chain" id="PRO_5003837837" description="GST N-terminal domain-containing protein" evidence="1">
    <location>
        <begin position="19"/>
        <end position="463"/>
    </location>
</feature>
<dbReference type="OrthoDB" id="4951845at2759"/>
<accession>K0TAW9</accession>
<reference evidence="4 5" key="1">
    <citation type="journal article" date="2012" name="Genome Biol.">
        <title>Genome and low-iron response of an oceanic diatom adapted to chronic iron limitation.</title>
        <authorList>
            <person name="Lommer M."/>
            <person name="Specht M."/>
            <person name="Roy A.S."/>
            <person name="Kraemer L."/>
            <person name="Andreson R."/>
            <person name="Gutowska M.A."/>
            <person name="Wolf J."/>
            <person name="Bergner S.V."/>
            <person name="Schilhabel M.B."/>
            <person name="Klostermeier U.C."/>
            <person name="Beiko R.G."/>
            <person name="Rosenstiel P."/>
            <person name="Hippler M."/>
            <person name="Laroche J."/>
        </authorList>
    </citation>
    <scope>NUCLEOTIDE SEQUENCE [LARGE SCALE GENOMIC DNA]</scope>
    <source>
        <strain evidence="4 5">CCMP1005</strain>
    </source>
</reference>
<organism evidence="4 5">
    <name type="scientific">Thalassiosira oceanica</name>
    <name type="common">Marine diatom</name>
    <dbReference type="NCBI Taxonomy" id="159749"/>
    <lineage>
        <taxon>Eukaryota</taxon>
        <taxon>Sar</taxon>
        <taxon>Stramenopiles</taxon>
        <taxon>Ochrophyta</taxon>
        <taxon>Bacillariophyta</taxon>
        <taxon>Coscinodiscophyceae</taxon>
        <taxon>Thalassiosirophycidae</taxon>
        <taxon>Thalassiosirales</taxon>
        <taxon>Thalassiosiraceae</taxon>
        <taxon>Thalassiosira</taxon>
    </lineage>
</organism>
<dbReference type="InterPro" id="IPR004045">
    <property type="entry name" value="Glutathione_S-Trfase_N"/>
</dbReference>
<evidence type="ECO:0000259" key="2">
    <source>
        <dbReference type="PROSITE" id="PS50404"/>
    </source>
</evidence>
<dbReference type="Gene3D" id="3.40.30.10">
    <property type="entry name" value="Glutaredoxin"/>
    <property type="match status" value="1"/>
</dbReference>
<dbReference type="AlphaFoldDB" id="K0TAW9"/>
<protein>
    <recommendedName>
        <fullName evidence="6">GST N-terminal domain-containing protein</fullName>
    </recommendedName>
</protein>
<dbReference type="PANTHER" id="PTHR43968:SF14">
    <property type="entry name" value="GLUTATHIONE S-TRANSFERASE"/>
    <property type="match status" value="1"/>
</dbReference>
<dbReference type="Pfam" id="PF13410">
    <property type="entry name" value="GST_C_2"/>
    <property type="match status" value="1"/>
</dbReference>
<dbReference type="PROSITE" id="PS50404">
    <property type="entry name" value="GST_NTER"/>
    <property type="match status" value="1"/>
</dbReference>
<dbReference type="InterPro" id="IPR036282">
    <property type="entry name" value="Glutathione-S-Trfase_C_sf"/>
</dbReference>
<dbReference type="PROSITE" id="PS50405">
    <property type="entry name" value="GST_CTER"/>
    <property type="match status" value="1"/>
</dbReference>
<dbReference type="InterPro" id="IPR040079">
    <property type="entry name" value="Glutathione_S-Trfase"/>
</dbReference>
<gene>
    <name evidence="4" type="ORF">THAOC_02346</name>
</gene>
<dbReference type="SUPFAM" id="SSF52833">
    <property type="entry name" value="Thioredoxin-like"/>
    <property type="match status" value="1"/>
</dbReference>
<comment type="caution">
    <text evidence="4">The sequence shown here is derived from an EMBL/GenBank/DDBJ whole genome shotgun (WGS) entry which is preliminary data.</text>
</comment>
<dbReference type="Pfam" id="PF13409">
    <property type="entry name" value="GST_N_2"/>
    <property type="match status" value="1"/>
</dbReference>
<dbReference type="PANTHER" id="PTHR43968">
    <property type="match status" value="1"/>
</dbReference>
<dbReference type="InterPro" id="IPR050983">
    <property type="entry name" value="GST_Omega/HSP26"/>
</dbReference>
<feature type="signal peptide" evidence="1">
    <location>
        <begin position="1"/>
        <end position="18"/>
    </location>
</feature>
<sequence length="463" mass="52322">MSMIVLLLLTLNATFATALRSSPSPRGPSRRAESRLRANPFQDIISSMSNMGSSAMNQEKLAKIEALVDSSLKSNRVETWDEMKILLQSIQTSEEREFRTNLDNGYGRGSPLHRLRLFDKSNKREDVRVTLYRDSASWCPYCQKVWTLLEEKRIPYEVEKINMRCYGEKPVSFMMKQPSGNIPVAIIDGVTYNQSNDIMYALEAMFPDHKPMLPTGESFSFAVHSSICLQPNAHILDPNLRMRAQELLRLERSLFSAWMYWLTSRDSGGRLRESFASVLEAVEAELAATPGGFFLGSEVSLVDMMFAPFLERMCASMLFYKGFQIRFAGSAPESFPAINRWFDAMETLDSYQTTKSDYYTHCYDLPPQLGGCQIESGSQAARNAIDGIAEGSWSLPLTPDLGGFEPDWTWAGDEGEARKEAVERLTALPVSSLIKGLSEPHSIRSHLRYTEFYRIVPPNLNIK</sequence>
<dbReference type="GO" id="GO:0005737">
    <property type="term" value="C:cytoplasm"/>
    <property type="evidence" value="ECO:0007669"/>
    <property type="project" value="TreeGrafter"/>
</dbReference>
<dbReference type="CDD" id="cd00570">
    <property type="entry name" value="GST_N_family"/>
    <property type="match status" value="1"/>
</dbReference>
<evidence type="ECO:0008006" key="6">
    <source>
        <dbReference type="Google" id="ProtNLM"/>
    </source>
</evidence>
<name>K0TAW9_THAOC</name>